<sequence>MKVITPHIPVLFNEIIDTFKNCDEGYIIDCTTGFGGHSEGLLNNNNNIKLICNDQDNEALEFSKKRLSPFKDKIIFHKGNFKNVISKHKDYKISGILADIGVSSLQLDNDNRGFGFNSESLDMRMDQSQRLNARDVVNNYSQIMLEKIFKEYGEIKEYKKIASLIIENRPFKNAKQLSSLLLQKMYKTKMHPATLIFQAIRIEVNNELDVLKNLFDSIEKYNLSNCIVALISFHSLEDRIVKNYFKKWTKKCICPVCIDKCECGANHQKGKIITKKPITPTSDETRQNPRSRSSKLRIFKFD</sequence>
<evidence type="ECO:0000313" key="6">
    <source>
        <dbReference type="EMBL" id="VAY88138.1"/>
    </source>
</evidence>
<evidence type="ECO:0000256" key="3">
    <source>
        <dbReference type="ARBA" id="ARBA00022679"/>
    </source>
</evidence>
<dbReference type="EMBL" id="UOYO01000047">
    <property type="protein sequence ID" value="VAY88138.1"/>
    <property type="molecule type" value="Genomic_DNA"/>
</dbReference>
<dbReference type="GO" id="GO:0070475">
    <property type="term" value="P:rRNA base methylation"/>
    <property type="evidence" value="ECO:0007669"/>
    <property type="project" value="TreeGrafter"/>
</dbReference>
<keyword evidence="4" id="KW-0949">S-adenosyl-L-methionine</keyword>
<evidence type="ECO:0000256" key="4">
    <source>
        <dbReference type="ARBA" id="ARBA00022691"/>
    </source>
</evidence>
<dbReference type="Gene3D" id="1.10.150.170">
    <property type="entry name" value="Putative methyltransferase TM0872, insert domain"/>
    <property type="match status" value="1"/>
</dbReference>
<dbReference type="Pfam" id="PF01795">
    <property type="entry name" value="Methyltransf_5"/>
    <property type="match status" value="1"/>
</dbReference>
<keyword evidence="3 6" id="KW-0808">Transferase</keyword>
<dbReference type="SUPFAM" id="SSF53335">
    <property type="entry name" value="S-adenosyl-L-methionine-dependent methyltransferases"/>
    <property type="match status" value="1"/>
</dbReference>
<name>A0A3B1E7L7_9ZZZZ</name>
<feature type="compositionally biased region" description="Basic residues" evidence="5">
    <location>
        <begin position="292"/>
        <end position="302"/>
    </location>
</feature>
<accession>A0A3B1E7L7</accession>
<dbReference type="Gene3D" id="3.40.50.150">
    <property type="entry name" value="Vaccinia Virus protein VP39"/>
    <property type="match status" value="1"/>
</dbReference>
<proteinExistence type="inferred from homology"/>
<dbReference type="PANTHER" id="PTHR11265">
    <property type="entry name" value="S-ADENOSYL-METHYLTRANSFERASE MRAW"/>
    <property type="match status" value="1"/>
</dbReference>
<reference evidence="6" key="1">
    <citation type="submission" date="2018-10" db="EMBL/GenBank/DDBJ databases">
        <authorList>
            <person name="Aoki K."/>
        </authorList>
    </citation>
    <scope>NUCLEOTIDE SEQUENCE</scope>
</reference>
<evidence type="ECO:0000256" key="1">
    <source>
        <dbReference type="ARBA" id="ARBA00010396"/>
    </source>
</evidence>
<dbReference type="PANTHER" id="PTHR11265:SF0">
    <property type="entry name" value="12S RRNA N4-METHYLCYTIDINE METHYLTRANSFERASE"/>
    <property type="match status" value="1"/>
</dbReference>
<dbReference type="PIRSF" id="PIRSF004486">
    <property type="entry name" value="MraW"/>
    <property type="match status" value="1"/>
</dbReference>
<dbReference type="GO" id="GO:0005737">
    <property type="term" value="C:cytoplasm"/>
    <property type="evidence" value="ECO:0007669"/>
    <property type="project" value="TreeGrafter"/>
</dbReference>
<keyword evidence="2 6" id="KW-0489">Methyltransferase</keyword>
<dbReference type="InterPro" id="IPR023397">
    <property type="entry name" value="SAM-dep_MeTrfase_MraW_recog"/>
</dbReference>
<dbReference type="InterPro" id="IPR002903">
    <property type="entry name" value="RsmH"/>
</dbReference>
<evidence type="ECO:0000256" key="2">
    <source>
        <dbReference type="ARBA" id="ARBA00022603"/>
    </source>
</evidence>
<comment type="similarity">
    <text evidence="1">Belongs to the methyltransferase superfamily. RsmH family.</text>
</comment>
<dbReference type="AlphaFoldDB" id="A0A3B1E7L7"/>
<dbReference type="InterPro" id="IPR029063">
    <property type="entry name" value="SAM-dependent_MTases_sf"/>
</dbReference>
<dbReference type="NCBIfam" id="TIGR00006">
    <property type="entry name" value="16S rRNA (cytosine(1402)-N(4))-methyltransferase RsmH"/>
    <property type="match status" value="1"/>
</dbReference>
<dbReference type="SUPFAM" id="SSF81799">
    <property type="entry name" value="Putative methyltransferase TM0872, insert domain"/>
    <property type="match status" value="1"/>
</dbReference>
<dbReference type="HAMAP" id="MF_01007">
    <property type="entry name" value="16SrRNA_methyltr_H"/>
    <property type="match status" value="1"/>
</dbReference>
<organism evidence="6">
    <name type="scientific">hydrothermal vent metagenome</name>
    <dbReference type="NCBI Taxonomy" id="652676"/>
    <lineage>
        <taxon>unclassified sequences</taxon>
        <taxon>metagenomes</taxon>
        <taxon>ecological metagenomes</taxon>
    </lineage>
</organism>
<dbReference type="GO" id="GO:0071424">
    <property type="term" value="F:rRNA (cytosine-N4-)-methyltransferase activity"/>
    <property type="evidence" value="ECO:0007669"/>
    <property type="project" value="TreeGrafter"/>
</dbReference>
<protein>
    <submittedName>
        <fullName evidence="6">rRNA small subunit methyltransferase H</fullName>
    </submittedName>
</protein>
<evidence type="ECO:0000256" key="5">
    <source>
        <dbReference type="SAM" id="MobiDB-lite"/>
    </source>
</evidence>
<gene>
    <name evidence="6" type="ORF">MNB_ARC-1_1318</name>
</gene>
<feature type="region of interest" description="Disordered" evidence="5">
    <location>
        <begin position="278"/>
        <end position="302"/>
    </location>
</feature>